<evidence type="ECO:0000256" key="8">
    <source>
        <dbReference type="SAM" id="MobiDB-lite"/>
    </source>
</evidence>
<dbReference type="PROSITE" id="PS52019">
    <property type="entry name" value="PKS_MFAS_DH"/>
    <property type="match status" value="1"/>
</dbReference>
<dbReference type="InterPro" id="IPR013094">
    <property type="entry name" value="AB_hydrolase_3"/>
</dbReference>
<dbReference type="GO" id="GO:0008168">
    <property type="term" value="F:methyltransferase activity"/>
    <property type="evidence" value="ECO:0007669"/>
    <property type="project" value="UniProtKB-KW"/>
</dbReference>
<dbReference type="Gene3D" id="3.40.47.10">
    <property type="match status" value="1"/>
</dbReference>
<evidence type="ECO:0000256" key="3">
    <source>
        <dbReference type="ARBA" id="ARBA00022553"/>
    </source>
</evidence>
<dbReference type="InterPro" id="IPR016039">
    <property type="entry name" value="Thiolase-like"/>
</dbReference>
<dbReference type="SUPFAM" id="SSF53901">
    <property type="entry name" value="Thiolase-like"/>
    <property type="match status" value="1"/>
</dbReference>
<dbReference type="SUPFAM" id="SSF53335">
    <property type="entry name" value="S-adenosyl-L-methionine-dependent methyltransferases"/>
    <property type="match status" value="1"/>
</dbReference>
<protein>
    <recommendedName>
        <fullName evidence="14">S-adenosyl-L-methionine-dependent N-methyltransferase</fullName>
    </recommendedName>
</protein>
<dbReference type="PROSITE" id="PS52004">
    <property type="entry name" value="KS3_2"/>
    <property type="match status" value="1"/>
</dbReference>
<keyword evidence="3" id="KW-0597">Phosphoprotein</keyword>
<dbReference type="InterPro" id="IPR018201">
    <property type="entry name" value="Ketoacyl_synth_AS"/>
</dbReference>
<dbReference type="InterPro" id="IPR041068">
    <property type="entry name" value="HTH_51"/>
</dbReference>
<name>A0A9P9WE37_9PEZI</name>
<dbReference type="InterPro" id="IPR013217">
    <property type="entry name" value="Methyltransf_12"/>
</dbReference>
<dbReference type="InterPro" id="IPR016035">
    <property type="entry name" value="Acyl_Trfase/lysoPLipase"/>
</dbReference>
<dbReference type="Pfam" id="PF18558">
    <property type="entry name" value="HTH_51"/>
    <property type="match status" value="1"/>
</dbReference>
<dbReference type="PROSITE" id="PS00012">
    <property type="entry name" value="PHOSPHOPANTETHEINE"/>
    <property type="match status" value="1"/>
</dbReference>
<dbReference type="InterPro" id="IPR009081">
    <property type="entry name" value="PP-bd_ACP"/>
</dbReference>
<dbReference type="PANTHER" id="PTHR43775">
    <property type="entry name" value="FATTY ACID SYNTHASE"/>
    <property type="match status" value="1"/>
</dbReference>
<dbReference type="Gene3D" id="3.10.129.110">
    <property type="entry name" value="Polyketide synthase dehydratase"/>
    <property type="match status" value="1"/>
</dbReference>
<dbReference type="InterPro" id="IPR029063">
    <property type="entry name" value="SAM-dependent_MTases_sf"/>
</dbReference>
<evidence type="ECO:0000256" key="5">
    <source>
        <dbReference type="ARBA" id="ARBA00022679"/>
    </source>
</evidence>
<comment type="pathway">
    <text evidence="1">Secondary metabolite biosynthesis.</text>
</comment>
<sequence length="2515" mass="275364">MTGAFPSVLVFGPQGEIGPETAYQDLRTELISNNRLLALQEAVDGLPDFWGALTDFDPNLRRVPGAKYLGKLKELLRGTGSIHHPQGHLPNHYALGLSVLLQITQYTHYLDHLGRGSHRKLLDSVKVGGVQGFCVGFLSAVAVAVSETESALGSSAAIALRLAVCIGAYVDLDGAYSSAPIEYQATALRWRQGNPTDTTSVASVISSTPGAYISSINDDSSVTATAPAVESEGLIARAQSSHLRTKSVHVYGRYHTPDHAGIVDQLMELVSSSKELQFPDPKDLRAPIRNTATGETISSGSLTRLALESALVNVADWHKTIQLAVQHLTGPQHTIAVSGLGNALPSSLVAEKSFNMFSLSDLNGRNMKLGRENPADANLNGNLHGVNETNGADGVDGTNDVSGIEDYDDAHEYPPHSIAIVGMAGRFPGADSVDELWDLIMEGKSMVEPAPLDRLKLSETGEQAGVKWWGNFLKDPDAFDHKFFNKPSREALAWDPQQRILLEVVYEALESAGYFGASENATLDYGCYIGAVMSNYYDNISCHASTAYATVGTQRAFVSGCMSHYFGWTGPALSIDTACSSSLVALNTACRAIWSGECSRAIAGGTNVFSSPFDYRNLAAAGFLSPSGQCKPFDAAADGYCRGEAVSVVVLKRLSDAIKDHDNILGVVIGSAANQNHNHSHISAPQSDSQLELFRKVIKLGGAKPESITYVEAHGTGTGVGDPIEVRSIRDAFGGPKRDSPLHFGSIKGNIGHSEATAGVAGLVKVLLMMRHRKITPQASLELLNPKLPDFSQDQMSINTREVITWEAPSLVACVNSYGAAGSNSAVMIRQKPSIYGQSLTPAKLPKYPIFISSGSPNSLSRFSKKLLVWLEKATVERRPDLLAHLAFNLADRANHSLPQNLVTTVSTVRQLENTLKAVGNGIGITQAPKRKPVVLVFGGQESDFIGISEEIYRTSKVYRTHLDSVDKLMISNGLESFYPSIFGSVPIKDLVTLHSALFAVQYASAKTWIDSGLKIDAVVGHSFGQLSALCISGVLSLPDALKLVSGRASLMQKNWGSEPGSMLFLQANRATVDEILQSLNYKGRGHYAEIACHNGPNSHVVVGSSESIELLQTHAATTRRSIRTKKLNVTNGFHSQFTEPMLKPLDSLARQLEWNEPKIHLETTDEFRSNPSPDYRIVSEHTRGPVFFQRAIERITAKFSQCTWIESGRGSSVIQLVKGCIADTHAHSFHASPLTSAKNSQEFLIDLTVDLWKSGQAVQYWPFHRSGKLEYEYLSLPPIQFEKTRHWLEFTGIRGPAAVVEAGPVTDVEETHELLTFTEFKDKARSEAVFCIDPQSERFQKMLAGHVMAGQTLAPASLYFELVARAALRLMDDMQTEKYVPIFKDLLMKSPIGHITTKKILLVLKKDAGFVQPSWSFSITTEDTKGHNSQPFEHSTGIVSLNKRDEPTSAQEFQRFETLIGPRRCEEIMGHPDAEKMRGNHIYRAFNTVVYYGEPFRGIKEIACLDLESAGKVKITPAPNDPADQRLCDTPMTDSFMQFAGLMVNYFNNSSTEEVFVCMRIDHIQIGGGFDPDAGEWLVYATMRRNSNNDVMADAYVFDSKTKAMVMAVFGLHFTKMSQNLLARMLKSVNKAAGIKAQPIKDEILENAPPLPLVTQQVTTLVTKRSPGKRHELLQMLSNVSDVPLDEINDEMSLEDLGVDSLMATEMLNDIRSVLGVTIDLSTFLFFPNIRAVVKHVEEKLGIVSVKEASEPGPDSTISDIDTPHGATGSVTPESITMEPEAESSEVPILSALEAFQKTRMNYDRQAEAAQAIGFWDNAYPHQARLVLAYVVEAFAELGCALRHLETGEVAPKIKAADKHRRLVLQLWRVLEDGGLVAPSEGQEFIRTDTPVDPATADSIYQDIINMHPQHAMVNKLVRATGSQLAACLRGEKEGIQVVFGDRDIKKTLEEAYEFWPLWRAPTLVLGDFLYEALSSASGVGKFRILEIGAGTGGTTRYIVNFLKSRGINFEYVFTDISPSLVNSTAKQFKGIKELTFDLLDVEQPPKPEHVGAFHCIIATNCIHATKDLDVSLGNIRPMLREDGVLALVEITKNMFWLDAVFGLFEGWWLFNDGREHALIDEKQWERKLRAAGFGAVSWSDGKTPESKAVRVIAAFSSGGTTPERPVKAAVEALTYKKVGDLEIHADVYYPLEGEEVAASRMPVALMIHGGSHILFSRKDVRPAQTRLLLRKGFLPVSLDYRLCPEVALMEGPMVDVCDALEWARNQLPKVTLPSNPSLQIDGERVVVVGWSSGGQLAMSLAWTAPARGLRPPDAILAFYAPTNYEDTWWQNPIEPLGAPYKSQQYDVLEGILDQPIAKYEIVGAWEEPLSDPRSHSDPRLKIVLHINWKAQTLPVILGGLPSREKATAAGSDIDWNALPQPTLDTIRKASPYAHINNGGYHVPTFFIHGTADDLIPWQQSHGTYQLMKEKGVATGMALVDNAPHICDLSGDPESDGWKAVVQGYDFLFSFGSS</sequence>
<dbReference type="CDD" id="cd02440">
    <property type="entry name" value="AdoMet_MTases"/>
    <property type="match status" value="1"/>
</dbReference>
<gene>
    <name evidence="12" type="ORF">JX265_010529</name>
</gene>
<dbReference type="SUPFAM" id="SSF55048">
    <property type="entry name" value="Probable ACP-binding domain of malonyl-CoA ACP transacylase"/>
    <property type="match status" value="1"/>
</dbReference>
<evidence type="ECO:0000256" key="1">
    <source>
        <dbReference type="ARBA" id="ARBA00005179"/>
    </source>
</evidence>
<keyword evidence="5" id="KW-0808">Transferase</keyword>
<dbReference type="InterPro" id="IPR029058">
    <property type="entry name" value="AB_hydrolase_fold"/>
</dbReference>
<keyword evidence="6" id="KW-0511">Multifunctional enzyme</keyword>
<dbReference type="InterPro" id="IPR050091">
    <property type="entry name" value="PKS_NRPS_Biosynth_Enz"/>
</dbReference>
<dbReference type="Pfam" id="PF08242">
    <property type="entry name" value="Methyltransf_12"/>
    <property type="match status" value="1"/>
</dbReference>
<dbReference type="Pfam" id="PF02801">
    <property type="entry name" value="Ketoacyl-synt_C"/>
    <property type="match status" value="1"/>
</dbReference>
<dbReference type="GO" id="GO:0031177">
    <property type="term" value="F:phosphopantetheine binding"/>
    <property type="evidence" value="ECO:0007669"/>
    <property type="project" value="InterPro"/>
</dbReference>
<dbReference type="CDD" id="cd00833">
    <property type="entry name" value="PKS"/>
    <property type="match status" value="1"/>
</dbReference>
<evidence type="ECO:0000256" key="6">
    <source>
        <dbReference type="ARBA" id="ARBA00023268"/>
    </source>
</evidence>
<dbReference type="PANTHER" id="PTHR43775:SF21">
    <property type="entry name" value="NON-REDUCING POLYKETIDE SYNTHASE AUSA-RELATED"/>
    <property type="match status" value="1"/>
</dbReference>
<feature type="region of interest" description="Disordered" evidence="8">
    <location>
        <begin position="1749"/>
        <end position="1774"/>
    </location>
</feature>
<dbReference type="Pfam" id="PF00698">
    <property type="entry name" value="Acyl_transf_1"/>
    <property type="match status" value="1"/>
</dbReference>
<feature type="domain" description="Carrier" evidence="9">
    <location>
        <begin position="1668"/>
        <end position="1742"/>
    </location>
</feature>
<evidence type="ECO:0000256" key="7">
    <source>
        <dbReference type="PROSITE-ProRule" id="PRU01363"/>
    </source>
</evidence>
<dbReference type="GO" id="GO:0004315">
    <property type="term" value="F:3-oxoacyl-[acyl-carrier-protein] synthase activity"/>
    <property type="evidence" value="ECO:0007669"/>
    <property type="project" value="InterPro"/>
</dbReference>
<keyword evidence="2" id="KW-0596">Phosphopantetheine</keyword>
<dbReference type="InterPro" id="IPR014031">
    <property type="entry name" value="Ketoacyl_synth_C"/>
</dbReference>
<dbReference type="InterPro" id="IPR020806">
    <property type="entry name" value="PKS_PP-bd"/>
</dbReference>
<dbReference type="PROSITE" id="PS50075">
    <property type="entry name" value="CARRIER"/>
    <property type="match status" value="1"/>
</dbReference>
<dbReference type="GO" id="GO:0006633">
    <property type="term" value="P:fatty acid biosynthetic process"/>
    <property type="evidence" value="ECO:0007669"/>
    <property type="project" value="InterPro"/>
</dbReference>
<accession>A0A9P9WE37</accession>
<dbReference type="SMART" id="SM00823">
    <property type="entry name" value="PKS_PP"/>
    <property type="match status" value="1"/>
</dbReference>
<dbReference type="Gene3D" id="3.40.50.1820">
    <property type="entry name" value="alpha/beta hydrolase"/>
    <property type="match status" value="1"/>
</dbReference>
<dbReference type="Gene3D" id="3.40.50.150">
    <property type="entry name" value="Vaccinia Virus protein VP39"/>
    <property type="match status" value="1"/>
</dbReference>
<dbReference type="SMART" id="SM00825">
    <property type="entry name" value="PKS_KS"/>
    <property type="match status" value="1"/>
</dbReference>
<dbReference type="InterPro" id="IPR032088">
    <property type="entry name" value="SAT"/>
</dbReference>
<dbReference type="Gene3D" id="3.40.366.10">
    <property type="entry name" value="Malonyl-Coenzyme A Acyl Carrier Protein, domain 2"/>
    <property type="match status" value="3"/>
</dbReference>
<dbReference type="EMBL" id="JAFIMR010000035">
    <property type="protein sequence ID" value="KAI1859052.1"/>
    <property type="molecule type" value="Genomic_DNA"/>
</dbReference>
<evidence type="ECO:0000259" key="11">
    <source>
        <dbReference type="PROSITE" id="PS52019"/>
    </source>
</evidence>
<dbReference type="GO" id="GO:0016787">
    <property type="term" value="F:hydrolase activity"/>
    <property type="evidence" value="ECO:0007669"/>
    <property type="project" value="InterPro"/>
</dbReference>
<feature type="domain" description="Ketosynthase family 3 (KS3)" evidence="10">
    <location>
        <begin position="415"/>
        <end position="831"/>
    </location>
</feature>
<dbReference type="InterPro" id="IPR049551">
    <property type="entry name" value="PKS_DH_C"/>
</dbReference>
<dbReference type="InterPro" id="IPR014030">
    <property type="entry name" value="Ketoacyl_synth_N"/>
</dbReference>
<keyword evidence="4" id="KW-0489">Methyltransferase</keyword>
<dbReference type="InterPro" id="IPR014043">
    <property type="entry name" value="Acyl_transferase_dom"/>
</dbReference>
<dbReference type="Proteomes" id="UP000829685">
    <property type="component" value="Unassembled WGS sequence"/>
</dbReference>
<dbReference type="InterPro" id="IPR042104">
    <property type="entry name" value="PKS_dehydratase_sf"/>
</dbReference>
<dbReference type="InterPro" id="IPR001227">
    <property type="entry name" value="Ac_transferase_dom_sf"/>
</dbReference>
<dbReference type="SUPFAM" id="SSF52151">
    <property type="entry name" value="FabD/lysophospholipase-like"/>
    <property type="match status" value="1"/>
</dbReference>
<dbReference type="InterPro" id="IPR006162">
    <property type="entry name" value="Ppantetheine_attach_site"/>
</dbReference>
<evidence type="ECO:0000256" key="4">
    <source>
        <dbReference type="ARBA" id="ARBA00022603"/>
    </source>
</evidence>
<feature type="region of interest" description="C-terminal hotdog fold" evidence="7">
    <location>
        <begin position="1475"/>
        <end position="1624"/>
    </location>
</feature>
<dbReference type="GO" id="GO:0044550">
    <property type="term" value="P:secondary metabolite biosynthetic process"/>
    <property type="evidence" value="ECO:0007669"/>
    <property type="project" value="UniProtKB-ARBA"/>
</dbReference>
<dbReference type="Pfam" id="PF16073">
    <property type="entry name" value="SAT"/>
    <property type="match status" value="1"/>
</dbReference>
<dbReference type="PROSITE" id="PS00606">
    <property type="entry name" value="KS3_1"/>
    <property type="match status" value="1"/>
</dbReference>
<dbReference type="Pfam" id="PF00109">
    <property type="entry name" value="ketoacyl-synt"/>
    <property type="match status" value="1"/>
</dbReference>
<dbReference type="Gene3D" id="1.10.1200.10">
    <property type="entry name" value="ACP-like"/>
    <property type="match status" value="1"/>
</dbReference>
<dbReference type="Pfam" id="PF07859">
    <property type="entry name" value="Abhydrolase_3"/>
    <property type="match status" value="1"/>
</dbReference>
<evidence type="ECO:0008006" key="14">
    <source>
        <dbReference type="Google" id="ProtNLM"/>
    </source>
</evidence>
<feature type="domain" description="PKS/mFAS DH" evidence="11">
    <location>
        <begin position="1313"/>
        <end position="1624"/>
    </location>
</feature>
<dbReference type="GO" id="GO:0004312">
    <property type="term" value="F:fatty acid synthase activity"/>
    <property type="evidence" value="ECO:0007669"/>
    <property type="project" value="TreeGrafter"/>
</dbReference>
<dbReference type="InterPro" id="IPR049900">
    <property type="entry name" value="PKS_mFAS_DH"/>
</dbReference>
<evidence type="ECO:0000313" key="13">
    <source>
        <dbReference type="Proteomes" id="UP000829685"/>
    </source>
</evidence>
<reference evidence="12" key="1">
    <citation type="submission" date="2021-03" db="EMBL/GenBank/DDBJ databases">
        <title>Revisited historic fungal species revealed as producer of novel bioactive compounds through whole genome sequencing and comparative genomics.</title>
        <authorList>
            <person name="Vignolle G.A."/>
            <person name="Hochenegger N."/>
            <person name="Mach R.L."/>
            <person name="Mach-Aigner A.R."/>
            <person name="Javad Rahimi M."/>
            <person name="Salim K.A."/>
            <person name="Chan C.M."/>
            <person name="Lim L.B.L."/>
            <person name="Cai F."/>
            <person name="Druzhinina I.S."/>
            <person name="U'Ren J.M."/>
            <person name="Derntl C."/>
        </authorList>
    </citation>
    <scope>NUCLEOTIDE SEQUENCE</scope>
    <source>
        <strain evidence="12">TUCIM 5799</strain>
    </source>
</reference>
<feature type="active site" description="Proton acceptor; for dehydratase activity" evidence="7">
    <location>
        <position position="1347"/>
    </location>
</feature>
<keyword evidence="13" id="KW-1185">Reference proteome</keyword>
<dbReference type="InterPro" id="IPR020841">
    <property type="entry name" value="PKS_Beta-ketoAc_synthase_dom"/>
</dbReference>
<dbReference type="SUPFAM" id="SSF47336">
    <property type="entry name" value="ACP-like"/>
    <property type="match status" value="1"/>
</dbReference>
<feature type="region of interest" description="N-terminal hotdog fold" evidence="7">
    <location>
        <begin position="1313"/>
        <end position="1447"/>
    </location>
</feature>
<dbReference type="InterPro" id="IPR016036">
    <property type="entry name" value="Malonyl_transacylase_ACP-bd"/>
</dbReference>
<dbReference type="SMART" id="SM00827">
    <property type="entry name" value="PKS_AT"/>
    <property type="match status" value="1"/>
</dbReference>
<dbReference type="SUPFAM" id="SSF53474">
    <property type="entry name" value="alpha/beta-Hydrolases"/>
    <property type="match status" value="1"/>
</dbReference>
<proteinExistence type="predicted"/>
<evidence type="ECO:0000259" key="10">
    <source>
        <dbReference type="PROSITE" id="PS52004"/>
    </source>
</evidence>
<dbReference type="Gene3D" id="3.30.70.3290">
    <property type="match status" value="1"/>
</dbReference>
<dbReference type="GO" id="GO:0032259">
    <property type="term" value="P:methylation"/>
    <property type="evidence" value="ECO:0007669"/>
    <property type="project" value="UniProtKB-KW"/>
</dbReference>
<feature type="active site" description="Proton donor; for dehydratase activity" evidence="7">
    <location>
        <position position="1535"/>
    </location>
</feature>
<evidence type="ECO:0000259" key="9">
    <source>
        <dbReference type="PROSITE" id="PS50075"/>
    </source>
</evidence>
<evidence type="ECO:0000256" key="2">
    <source>
        <dbReference type="ARBA" id="ARBA00022450"/>
    </source>
</evidence>
<dbReference type="InterPro" id="IPR036736">
    <property type="entry name" value="ACP-like_sf"/>
</dbReference>
<evidence type="ECO:0000313" key="12">
    <source>
        <dbReference type="EMBL" id="KAI1859052.1"/>
    </source>
</evidence>
<dbReference type="Pfam" id="PF14765">
    <property type="entry name" value="PS-DH"/>
    <property type="match status" value="1"/>
</dbReference>
<comment type="caution">
    <text evidence="12">The sequence shown here is derived from an EMBL/GenBank/DDBJ whole genome shotgun (WGS) entry which is preliminary data.</text>
</comment>
<dbReference type="Pfam" id="PF00550">
    <property type="entry name" value="PP-binding"/>
    <property type="match status" value="1"/>
</dbReference>
<organism evidence="12 13">
    <name type="scientific">Neoarthrinium moseri</name>
    <dbReference type="NCBI Taxonomy" id="1658444"/>
    <lineage>
        <taxon>Eukaryota</taxon>
        <taxon>Fungi</taxon>
        <taxon>Dikarya</taxon>
        <taxon>Ascomycota</taxon>
        <taxon>Pezizomycotina</taxon>
        <taxon>Sordariomycetes</taxon>
        <taxon>Xylariomycetidae</taxon>
        <taxon>Amphisphaeriales</taxon>
        <taxon>Apiosporaceae</taxon>
        <taxon>Neoarthrinium</taxon>
    </lineage>
</organism>